<dbReference type="Proteomes" id="UP000199361">
    <property type="component" value="Unassembled WGS sequence"/>
</dbReference>
<protein>
    <recommendedName>
        <fullName evidence="3">Lipoprotein</fullName>
    </recommendedName>
</protein>
<reference evidence="1 2" key="1">
    <citation type="submission" date="2016-10" db="EMBL/GenBank/DDBJ databases">
        <authorList>
            <person name="de Groot N.N."/>
        </authorList>
    </citation>
    <scope>NUCLEOTIDE SEQUENCE [LARGE SCALE GENOMIC DNA]</scope>
    <source>
        <strain evidence="1 2">CGMCC 4.5598</strain>
    </source>
</reference>
<gene>
    <name evidence="1" type="ORF">SAMN05421811_101597</name>
</gene>
<dbReference type="EMBL" id="FOHX01000001">
    <property type="protein sequence ID" value="SES86988.1"/>
    <property type="molecule type" value="Genomic_DNA"/>
</dbReference>
<proteinExistence type="predicted"/>
<name>A0A1H9ZYT7_9ACTN</name>
<sequence>MGERVRRGYALCLGLVAVTVAGCMVPVLGDPLPRPVAMGRTDGGHLKIVVPLCDGEVVSAVEVQEHQTWRLVWRASLPVRTAERYGTIILGDASGFGRQETPLREAVPPHVSVSVKLSSGSTAGRGFLVGEVVGDGRVSDLDGEVLTEEEFRRRVTDEYC</sequence>
<dbReference type="OrthoDB" id="3537366at2"/>
<evidence type="ECO:0000313" key="2">
    <source>
        <dbReference type="Proteomes" id="UP000199361"/>
    </source>
</evidence>
<accession>A0A1H9ZYT7</accession>
<evidence type="ECO:0000313" key="1">
    <source>
        <dbReference type="EMBL" id="SES86988.1"/>
    </source>
</evidence>
<evidence type="ECO:0008006" key="3">
    <source>
        <dbReference type="Google" id="ProtNLM"/>
    </source>
</evidence>
<dbReference type="RefSeq" id="WP_091076464.1">
    <property type="nucleotide sequence ID" value="NZ_FOHX01000001.1"/>
</dbReference>
<dbReference type="PROSITE" id="PS51257">
    <property type="entry name" value="PROKAR_LIPOPROTEIN"/>
    <property type="match status" value="1"/>
</dbReference>
<dbReference type="STRING" id="568860.SAMN05421811_101597"/>
<keyword evidence="2" id="KW-1185">Reference proteome</keyword>
<organism evidence="1 2">
    <name type="scientific">Nonomuraea wenchangensis</name>
    <dbReference type="NCBI Taxonomy" id="568860"/>
    <lineage>
        <taxon>Bacteria</taxon>
        <taxon>Bacillati</taxon>
        <taxon>Actinomycetota</taxon>
        <taxon>Actinomycetes</taxon>
        <taxon>Streptosporangiales</taxon>
        <taxon>Streptosporangiaceae</taxon>
        <taxon>Nonomuraea</taxon>
    </lineage>
</organism>
<dbReference type="AlphaFoldDB" id="A0A1H9ZYT7"/>